<comment type="similarity">
    <text evidence="1">Belongs to the GerABKA family.</text>
</comment>
<feature type="transmembrane region" description="Helical" evidence="4">
    <location>
        <begin position="437"/>
        <end position="459"/>
    </location>
</feature>
<evidence type="ECO:0000313" key="5">
    <source>
        <dbReference type="EMBL" id="SIS63375.1"/>
    </source>
</evidence>
<reference evidence="6" key="1">
    <citation type="submission" date="2017-01" db="EMBL/GenBank/DDBJ databases">
        <authorList>
            <person name="Varghese N."/>
            <person name="Submissions S."/>
        </authorList>
    </citation>
    <scope>NUCLEOTIDE SEQUENCE [LARGE SCALE GENOMIC DNA]</scope>
    <source>
        <strain evidence="6">DSM 45196</strain>
    </source>
</reference>
<keyword evidence="2 4" id="KW-0472">Membrane</keyword>
<feature type="transmembrane region" description="Helical" evidence="4">
    <location>
        <begin position="312"/>
        <end position="331"/>
    </location>
</feature>
<protein>
    <submittedName>
        <fullName evidence="5">Spore germination protein KA</fullName>
    </submittedName>
</protein>
<evidence type="ECO:0000256" key="1">
    <source>
        <dbReference type="ARBA" id="ARBA00005278"/>
    </source>
</evidence>
<name>A0A1N7KP51_9BACL</name>
<dbReference type="RefSeq" id="WP_076524109.1">
    <property type="nucleotide sequence ID" value="NZ_CP048103.1"/>
</dbReference>
<accession>A0A1N7KP51</accession>
<gene>
    <name evidence="5" type="ORF">SAMN05421790_103192</name>
</gene>
<organism evidence="5 6">
    <name type="scientific">Kroppenstedtia eburnea</name>
    <dbReference type="NCBI Taxonomy" id="714067"/>
    <lineage>
        <taxon>Bacteria</taxon>
        <taxon>Bacillati</taxon>
        <taxon>Bacillota</taxon>
        <taxon>Bacilli</taxon>
        <taxon>Bacillales</taxon>
        <taxon>Thermoactinomycetaceae</taxon>
        <taxon>Kroppenstedtia</taxon>
    </lineage>
</organism>
<keyword evidence="6" id="KW-1185">Reference proteome</keyword>
<dbReference type="Proteomes" id="UP000186795">
    <property type="component" value="Unassembled WGS sequence"/>
</dbReference>
<feature type="transmembrane region" description="Helical" evidence="4">
    <location>
        <begin position="404"/>
        <end position="425"/>
    </location>
</feature>
<proteinExistence type="inferred from homology"/>
<dbReference type="PANTHER" id="PTHR22550">
    <property type="entry name" value="SPORE GERMINATION PROTEIN"/>
    <property type="match status" value="1"/>
</dbReference>
<dbReference type="InterPro" id="IPR050768">
    <property type="entry name" value="UPF0353/GerABKA_families"/>
</dbReference>
<dbReference type="Pfam" id="PF03323">
    <property type="entry name" value="GerA"/>
    <property type="match status" value="1"/>
</dbReference>
<dbReference type="GO" id="GO:0009847">
    <property type="term" value="P:spore germination"/>
    <property type="evidence" value="ECO:0007669"/>
    <property type="project" value="InterPro"/>
</dbReference>
<evidence type="ECO:0000256" key="3">
    <source>
        <dbReference type="SAM" id="MobiDB-lite"/>
    </source>
</evidence>
<evidence type="ECO:0000256" key="2">
    <source>
        <dbReference type="ARBA" id="ARBA00023136"/>
    </source>
</evidence>
<dbReference type="AlphaFoldDB" id="A0A1N7KP51"/>
<sequence>MSWWKRLFKGYGSKSSHRNGKTAVPQESPLDSGLERVLRQVSDLLGENDDLVIRRFSLFGQREAALIYFSTLVQKERIHQDILKPLMRIPAENEEVPLTQEGVLREILHYGKYQVTDQLPDVLEEILRGSTVVLVDGFPQGILLETRDVEKRSISEPQSERAVRGSREGFIEQLDANLSLLRYRLPNPDLTVKTFTVGTKTRSKVAYCYMRDVAQPALVREVEDRLQAIEIDGVLESGYLEQFIQDHHLSPFPQVANTERPDVVVSGLLEGRVIILMEGSPFVLMVPVVFAQFYQTLDDYTERFLIGSLIRLIRVLAILSSLFFPAIYVSLVSFHPELIPTDFAVAVAGGRAGVPFPAIAEVLFVEISMEILREASVRLPQQVGSAFSIIGILVVGQAAVDAGFASPITVVIVALTTIGSFAAPAYNVSISFRMLRFPILVLAGIFGLYGVMVGAVMIANHMLSLRSFGVPYLTPFSPENRRGWLDTLIRAPFWMLRRRPAFLHPLQRQRLGTIRKLKKEPSNTLDPMKAGNERREPRDGV</sequence>
<dbReference type="GO" id="GO:0016020">
    <property type="term" value="C:membrane"/>
    <property type="evidence" value="ECO:0007669"/>
    <property type="project" value="InterPro"/>
</dbReference>
<dbReference type="PANTHER" id="PTHR22550:SF5">
    <property type="entry name" value="LEUCINE ZIPPER PROTEIN 4"/>
    <property type="match status" value="1"/>
</dbReference>
<feature type="region of interest" description="Disordered" evidence="3">
    <location>
        <begin position="517"/>
        <end position="541"/>
    </location>
</feature>
<dbReference type="EMBL" id="FTOD01000003">
    <property type="protein sequence ID" value="SIS63375.1"/>
    <property type="molecule type" value="Genomic_DNA"/>
</dbReference>
<evidence type="ECO:0000256" key="4">
    <source>
        <dbReference type="SAM" id="Phobius"/>
    </source>
</evidence>
<dbReference type="InterPro" id="IPR004995">
    <property type="entry name" value="Spore_Ger"/>
</dbReference>
<keyword evidence="4" id="KW-1133">Transmembrane helix</keyword>
<dbReference type="PIRSF" id="PIRSF005690">
    <property type="entry name" value="GerBA"/>
    <property type="match status" value="1"/>
</dbReference>
<keyword evidence="4" id="KW-0812">Transmembrane</keyword>
<feature type="compositionally biased region" description="Basic and acidic residues" evidence="3">
    <location>
        <begin position="531"/>
        <end position="541"/>
    </location>
</feature>
<evidence type="ECO:0000313" key="6">
    <source>
        <dbReference type="Proteomes" id="UP000186795"/>
    </source>
</evidence>